<gene>
    <name evidence="1" type="ORF">FF011L_05410</name>
</gene>
<proteinExistence type="predicted"/>
<dbReference type="AlphaFoldDB" id="A0A517MAA3"/>
<reference evidence="1 2" key="1">
    <citation type="submission" date="2019-02" db="EMBL/GenBank/DDBJ databases">
        <title>Deep-cultivation of Planctomycetes and their phenomic and genomic characterization uncovers novel biology.</title>
        <authorList>
            <person name="Wiegand S."/>
            <person name="Jogler M."/>
            <person name="Boedeker C."/>
            <person name="Pinto D."/>
            <person name="Vollmers J."/>
            <person name="Rivas-Marin E."/>
            <person name="Kohn T."/>
            <person name="Peeters S.H."/>
            <person name="Heuer A."/>
            <person name="Rast P."/>
            <person name="Oberbeckmann S."/>
            <person name="Bunk B."/>
            <person name="Jeske O."/>
            <person name="Meyerdierks A."/>
            <person name="Storesund J.E."/>
            <person name="Kallscheuer N."/>
            <person name="Luecker S."/>
            <person name="Lage O.M."/>
            <person name="Pohl T."/>
            <person name="Merkel B.J."/>
            <person name="Hornburger P."/>
            <person name="Mueller R.-W."/>
            <person name="Bruemmer F."/>
            <person name="Labrenz M."/>
            <person name="Spormann A.M."/>
            <person name="Op den Camp H."/>
            <person name="Overmann J."/>
            <person name="Amann R."/>
            <person name="Jetten M.S.M."/>
            <person name="Mascher T."/>
            <person name="Medema M.H."/>
            <person name="Devos D.P."/>
            <person name="Kaster A.-K."/>
            <person name="Ovreas L."/>
            <person name="Rohde M."/>
            <person name="Galperin M.Y."/>
            <person name="Jogler C."/>
        </authorList>
    </citation>
    <scope>NUCLEOTIDE SEQUENCE [LARGE SCALE GENOMIC DNA]</scope>
    <source>
        <strain evidence="1 2">FF011L</strain>
    </source>
</reference>
<protein>
    <submittedName>
        <fullName evidence="1">Uncharacterized protein</fullName>
    </submittedName>
</protein>
<dbReference type="Proteomes" id="UP000320672">
    <property type="component" value="Chromosome"/>
</dbReference>
<name>A0A517MAA3_9BACT</name>
<evidence type="ECO:0000313" key="1">
    <source>
        <dbReference type="EMBL" id="QDS91806.1"/>
    </source>
</evidence>
<keyword evidence="2" id="KW-1185">Reference proteome</keyword>
<dbReference type="KEGG" id="rml:FF011L_05410"/>
<sequence length="54" mass="6083">MDDAIYEAKLANAMLRFDSSDTKIHLQNDGALVEEHSDECTVHEVPPRVWALSI</sequence>
<dbReference type="EMBL" id="CP036262">
    <property type="protein sequence ID" value="QDS91806.1"/>
    <property type="molecule type" value="Genomic_DNA"/>
</dbReference>
<evidence type="ECO:0000313" key="2">
    <source>
        <dbReference type="Proteomes" id="UP000320672"/>
    </source>
</evidence>
<organism evidence="1 2">
    <name type="scientific">Roseimaritima multifibrata</name>
    <dbReference type="NCBI Taxonomy" id="1930274"/>
    <lineage>
        <taxon>Bacteria</taxon>
        <taxon>Pseudomonadati</taxon>
        <taxon>Planctomycetota</taxon>
        <taxon>Planctomycetia</taxon>
        <taxon>Pirellulales</taxon>
        <taxon>Pirellulaceae</taxon>
        <taxon>Roseimaritima</taxon>
    </lineage>
</organism>
<accession>A0A517MAA3</accession>